<organism evidence="2">
    <name type="scientific">hydrothermal vent metagenome</name>
    <dbReference type="NCBI Taxonomy" id="652676"/>
    <lineage>
        <taxon>unclassified sequences</taxon>
        <taxon>metagenomes</taxon>
        <taxon>ecological metagenomes</taxon>
    </lineage>
</organism>
<evidence type="ECO:0000259" key="1">
    <source>
        <dbReference type="PROSITE" id="PS50110"/>
    </source>
</evidence>
<accession>A0A3B1CFY2</accession>
<dbReference type="InterPro" id="IPR001789">
    <property type="entry name" value="Sig_transdc_resp-reg_receiver"/>
</dbReference>
<evidence type="ECO:0000313" key="2">
    <source>
        <dbReference type="EMBL" id="VAX22868.1"/>
    </source>
</evidence>
<dbReference type="GO" id="GO:0000160">
    <property type="term" value="P:phosphorelay signal transduction system"/>
    <property type="evidence" value="ECO:0007669"/>
    <property type="project" value="InterPro"/>
</dbReference>
<proteinExistence type="predicted"/>
<protein>
    <recommendedName>
        <fullName evidence="1">Response regulatory domain-containing protein</fullName>
    </recommendedName>
</protein>
<name>A0A3B1CFY2_9ZZZZ</name>
<feature type="non-terminal residue" evidence="2">
    <location>
        <position position="66"/>
    </location>
</feature>
<dbReference type="SUPFAM" id="SSF52172">
    <property type="entry name" value="CheY-like"/>
    <property type="match status" value="1"/>
</dbReference>
<dbReference type="AlphaFoldDB" id="A0A3B1CFY2"/>
<sequence length="66" mass="7248">MNENSALADIPANSLDREPIVIIDDDKSIGKTLKLHFERQGYKVYTSLTANDGLNTLESLDSAIIV</sequence>
<gene>
    <name evidence="2" type="ORF">MNBD_NITROSPINAE03-1832</name>
</gene>
<feature type="domain" description="Response regulatory" evidence="1">
    <location>
        <begin position="19"/>
        <end position="66"/>
    </location>
</feature>
<dbReference type="PROSITE" id="PS50110">
    <property type="entry name" value="RESPONSE_REGULATORY"/>
    <property type="match status" value="1"/>
</dbReference>
<dbReference type="InterPro" id="IPR011006">
    <property type="entry name" value="CheY-like_superfamily"/>
</dbReference>
<reference evidence="2" key="1">
    <citation type="submission" date="2018-06" db="EMBL/GenBank/DDBJ databases">
        <authorList>
            <person name="Zhirakovskaya E."/>
        </authorList>
    </citation>
    <scope>NUCLEOTIDE SEQUENCE</scope>
</reference>
<dbReference type="EMBL" id="UOGB01000254">
    <property type="protein sequence ID" value="VAX22868.1"/>
    <property type="molecule type" value="Genomic_DNA"/>
</dbReference>